<reference evidence="2" key="1">
    <citation type="submission" date="2020-05" db="EMBL/GenBank/DDBJ databases">
        <title>Mycena genomes resolve the evolution of fungal bioluminescence.</title>
        <authorList>
            <person name="Tsai I.J."/>
        </authorList>
    </citation>
    <scope>NUCLEOTIDE SEQUENCE</scope>
    <source>
        <strain evidence="2">160909Yilan</strain>
    </source>
</reference>
<comment type="caution">
    <text evidence="2">The sequence shown here is derived from an EMBL/GenBank/DDBJ whole genome shotgun (WGS) entry which is preliminary data.</text>
</comment>
<organism evidence="2 3">
    <name type="scientific">Mycena sanguinolenta</name>
    <dbReference type="NCBI Taxonomy" id="230812"/>
    <lineage>
        <taxon>Eukaryota</taxon>
        <taxon>Fungi</taxon>
        <taxon>Dikarya</taxon>
        <taxon>Basidiomycota</taxon>
        <taxon>Agaricomycotina</taxon>
        <taxon>Agaricomycetes</taxon>
        <taxon>Agaricomycetidae</taxon>
        <taxon>Agaricales</taxon>
        <taxon>Marasmiineae</taxon>
        <taxon>Mycenaceae</taxon>
        <taxon>Mycena</taxon>
    </lineage>
</organism>
<feature type="chain" id="PRO_5034004224" evidence="1">
    <location>
        <begin position="24"/>
        <end position="158"/>
    </location>
</feature>
<proteinExistence type="predicted"/>
<evidence type="ECO:0000256" key="1">
    <source>
        <dbReference type="SAM" id="SignalP"/>
    </source>
</evidence>
<dbReference type="AlphaFoldDB" id="A0A8H7D952"/>
<name>A0A8H7D952_9AGAR</name>
<dbReference type="OrthoDB" id="2997312at2759"/>
<keyword evidence="1" id="KW-0732">Signal</keyword>
<dbReference type="EMBL" id="JACAZH010000007">
    <property type="protein sequence ID" value="KAF7364122.1"/>
    <property type="molecule type" value="Genomic_DNA"/>
</dbReference>
<evidence type="ECO:0000313" key="3">
    <source>
        <dbReference type="Proteomes" id="UP000623467"/>
    </source>
</evidence>
<gene>
    <name evidence="2" type="ORF">MSAN_01071300</name>
</gene>
<keyword evidence="3" id="KW-1185">Reference proteome</keyword>
<dbReference type="Proteomes" id="UP000623467">
    <property type="component" value="Unassembled WGS sequence"/>
</dbReference>
<feature type="signal peptide" evidence="1">
    <location>
        <begin position="1"/>
        <end position="23"/>
    </location>
</feature>
<sequence>MFGFTTILSVSLSLLLASHSVMASPRPYSPRSLTLHLSVRDVDSEPTIVPQCETVCFQLEDTIDNATTVETACTQSIMSMFESCFDCEAQAGAANVSDLQESVNEFVASCADADHPVNNITVVAKTTNTKGNGGERVAMGMGMVVMSSFMLALGVVAL</sequence>
<evidence type="ECO:0000313" key="2">
    <source>
        <dbReference type="EMBL" id="KAF7364122.1"/>
    </source>
</evidence>
<protein>
    <submittedName>
        <fullName evidence="2">Uncharacterized protein</fullName>
    </submittedName>
</protein>
<accession>A0A8H7D952</accession>